<gene>
    <name evidence="2" type="ORF">AGERDE_LOCUS2632</name>
</gene>
<dbReference type="Gene3D" id="3.90.550.10">
    <property type="entry name" value="Spore Coat Polysaccharide Biosynthesis Protein SpsA, Chain A"/>
    <property type="match status" value="1"/>
</dbReference>
<reference evidence="2" key="1">
    <citation type="submission" date="2021-06" db="EMBL/GenBank/DDBJ databases">
        <authorList>
            <person name="Kallberg Y."/>
            <person name="Tangrot J."/>
            <person name="Rosling A."/>
        </authorList>
    </citation>
    <scope>NUCLEOTIDE SEQUENCE</scope>
    <source>
        <strain evidence="2">MT106</strain>
    </source>
</reference>
<dbReference type="AlphaFoldDB" id="A0A9N8VWD9"/>
<dbReference type="EMBL" id="CAJVPL010000225">
    <property type="protein sequence ID" value="CAG8468789.1"/>
    <property type="molecule type" value="Genomic_DNA"/>
</dbReference>
<dbReference type="Proteomes" id="UP000789831">
    <property type="component" value="Unassembled WGS sequence"/>
</dbReference>
<dbReference type="PANTHER" id="PTHR33604:SF3">
    <property type="entry name" value="OSJNBA0004B13.7 PROTEIN"/>
    <property type="match status" value="1"/>
</dbReference>
<evidence type="ECO:0000313" key="2">
    <source>
        <dbReference type="EMBL" id="CAG8468789.1"/>
    </source>
</evidence>
<dbReference type="SUPFAM" id="SSF53448">
    <property type="entry name" value="Nucleotide-diphospho-sugar transferases"/>
    <property type="match status" value="1"/>
</dbReference>
<organism evidence="2 3">
    <name type="scientific">Ambispora gerdemannii</name>
    <dbReference type="NCBI Taxonomy" id="144530"/>
    <lineage>
        <taxon>Eukaryota</taxon>
        <taxon>Fungi</taxon>
        <taxon>Fungi incertae sedis</taxon>
        <taxon>Mucoromycota</taxon>
        <taxon>Glomeromycotina</taxon>
        <taxon>Glomeromycetes</taxon>
        <taxon>Archaeosporales</taxon>
        <taxon>Ambisporaceae</taxon>
        <taxon>Ambispora</taxon>
    </lineage>
</organism>
<evidence type="ECO:0000313" key="3">
    <source>
        <dbReference type="Proteomes" id="UP000789831"/>
    </source>
</evidence>
<feature type="transmembrane region" description="Helical" evidence="1">
    <location>
        <begin position="63"/>
        <end position="83"/>
    </location>
</feature>
<protein>
    <submittedName>
        <fullName evidence="2">1861_t:CDS:1</fullName>
    </submittedName>
</protein>
<sequence length="661" mass="75824">IQYESELKYDPTLLNSARAEFSETSQARAHLNLGSTRLFRSPIMKRVQKTWLYMRSAPPLQKLLRNLVICSSVLLILYTTYLLNGFRSTIHLKEDAISNSSLSSSQTIVLFLDGIQQANNLQSIICKFANKVSLQIIVSGGQRGLSKSKMNALIAQHCPDDIIDLNIEEMRLSTRSKSSLVIQVFEGFSKLIKELNPEVVLYISDPINPISRGVISVLSNFESVTGIGLPLDHIEHLAWLPDLTIETLKHWNTPKIHLQVITQDRPDSLSRLLRSLDSSYYLGDRLPLTINMDRGVDPVTIDYCHRFQWNHGDLALRRRVLQAGLLPAVVESYYPHDNDHYAVLLEDDVEVSPFFYVWIKYSILKYRYGPVRAASQQMFGVSLYGAKNLELHMSGRKSFNPSLILQKGNFSIRSPYLHQVPCSWGAVYFPEIWREFHEYINARMEDEATIKMQKIVVPESRSNRWRNSWKRYFIELVYLRGYVMLYPNFDNFTSLSTNHMESGMHIHSTNVMKSRAFDLPLMHENIILKELPQGRLSEFKSLPVIDLWGKLVTAETLINRGRALQIQVSDCPPRVGTPYRYSAKDLLCVDEDEKAEAWAAYEEQQKEQERKTALITALADRYTSEGSISELERLDDDQRYFSGAVSLQQSPESKELKLADS</sequence>
<keyword evidence="1" id="KW-0812">Transmembrane</keyword>
<dbReference type="OrthoDB" id="2020070at2759"/>
<dbReference type="PANTHER" id="PTHR33604">
    <property type="entry name" value="OSJNBA0004B13.7 PROTEIN"/>
    <property type="match status" value="1"/>
</dbReference>
<evidence type="ECO:0000256" key="1">
    <source>
        <dbReference type="SAM" id="Phobius"/>
    </source>
</evidence>
<keyword evidence="1" id="KW-1133">Transmembrane helix</keyword>
<accession>A0A9N8VWD9</accession>
<feature type="non-terminal residue" evidence="2">
    <location>
        <position position="661"/>
    </location>
</feature>
<keyword evidence="3" id="KW-1185">Reference proteome</keyword>
<keyword evidence="1" id="KW-0472">Membrane</keyword>
<dbReference type="InterPro" id="IPR029044">
    <property type="entry name" value="Nucleotide-diphossugar_trans"/>
</dbReference>
<comment type="caution">
    <text evidence="2">The sequence shown here is derived from an EMBL/GenBank/DDBJ whole genome shotgun (WGS) entry which is preliminary data.</text>
</comment>
<name>A0A9N8VWD9_9GLOM</name>
<proteinExistence type="predicted"/>